<dbReference type="Proteomes" id="UP000281547">
    <property type="component" value="Unassembled WGS sequence"/>
</dbReference>
<evidence type="ECO:0000313" key="8">
    <source>
        <dbReference type="EMBL" id="RUT29937.1"/>
    </source>
</evidence>
<feature type="signal peptide" evidence="6">
    <location>
        <begin position="1"/>
        <end position="37"/>
    </location>
</feature>
<feature type="domain" description="Outer membrane protein beta-barrel" evidence="7">
    <location>
        <begin position="53"/>
        <end position="260"/>
    </location>
</feature>
<dbReference type="InterPro" id="IPR011250">
    <property type="entry name" value="OMP/PagP_B-barrel"/>
</dbReference>
<dbReference type="PANTHER" id="PTHR34001:SF3">
    <property type="entry name" value="BLL7405 PROTEIN"/>
    <property type="match status" value="1"/>
</dbReference>
<accession>A0A433X725</accession>
<dbReference type="GO" id="GO:0009279">
    <property type="term" value="C:cell outer membrane"/>
    <property type="evidence" value="ECO:0007669"/>
    <property type="project" value="UniProtKB-SubCell"/>
</dbReference>
<dbReference type="InterPro" id="IPR051692">
    <property type="entry name" value="OMP-like"/>
</dbReference>
<comment type="subcellular location">
    <subcellularLocation>
        <location evidence="1">Cell outer membrane</location>
    </subcellularLocation>
</comment>
<keyword evidence="9" id="KW-1185">Reference proteome</keyword>
<evidence type="ECO:0000256" key="5">
    <source>
        <dbReference type="ARBA" id="ARBA00038306"/>
    </source>
</evidence>
<keyword evidence="3" id="KW-0472">Membrane</keyword>
<name>A0A433X725_9HYPH</name>
<keyword evidence="4" id="KW-0998">Cell outer membrane</keyword>
<dbReference type="InterPro" id="IPR027385">
    <property type="entry name" value="Beta-barrel_OMP"/>
</dbReference>
<dbReference type="NCBIfam" id="TIGR01414">
    <property type="entry name" value="autotrans_barl"/>
    <property type="match status" value="1"/>
</dbReference>
<feature type="chain" id="PRO_5018998130" evidence="6">
    <location>
        <begin position="38"/>
        <end position="260"/>
    </location>
</feature>
<dbReference type="SUPFAM" id="SSF56925">
    <property type="entry name" value="OMPA-like"/>
    <property type="match status" value="1"/>
</dbReference>
<dbReference type="InterPro" id="IPR006315">
    <property type="entry name" value="OM_autotransptr_brl_dom"/>
</dbReference>
<evidence type="ECO:0000256" key="4">
    <source>
        <dbReference type="ARBA" id="ARBA00023237"/>
    </source>
</evidence>
<reference evidence="8 9" key="1">
    <citation type="journal article" date="2016" name="Int. J. Syst. Evol. Microbiol.">
        <title>Arsenicitalea aurantiaca gen. nov., sp. nov., a new member of the family Hyphomicrobiaceae, isolated from high-arsenic sediment.</title>
        <authorList>
            <person name="Mu Y."/>
            <person name="Zhou L."/>
            <person name="Zeng X.C."/>
            <person name="Liu L."/>
            <person name="Pan Y."/>
            <person name="Chen X."/>
            <person name="Wang J."/>
            <person name="Li S."/>
            <person name="Li W.J."/>
            <person name="Wang Y."/>
        </authorList>
    </citation>
    <scope>NUCLEOTIDE SEQUENCE [LARGE SCALE GENOMIC DNA]</scope>
    <source>
        <strain evidence="8 9">42-50</strain>
    </source>
</reference>
<proteinExistence type="inferred from homology"/>
<dbReference type="PANTHER" id="PTHR34001">
    <property type="entry name" value="BLL7405 PROTEIN"/>
    <property type="match status" value="1"/>
</dbReference>
<keyword evidence="2 6" id="KW-0732">Signal</keyword>
<evidence type="ECO:0000259" key="7">
    <source>
        <dbReference type="Pfam" id="PF13505"/>
    </source>
</evidence>
<comment type="caution">
    <text evidence="8">The sequence shown here is derived from an EMBL/GenBank/DDBJ whole genome shotgun (WGS) entry which is preliminary data.</text>
</comment>
<sequence>MRHKIAQFHAWENIIMKLKAILLAGAGFASLAGSTLAADLGVYDPIAYDPAPVVNSWTGFYVGVFGGIGAGDTNYTVDVEGAPSTVVDLNVSSGGGLAGVQAGYDLDVGNGFVLGIVGDVAWTNIHAGIDGTIDLGSPTDLEVSSTLTWLATLRARAGLSFENLLGYVHGGVAFGHTEREISFGTTSLDLGDAASGDRTGFVVGAGLEARVTETISLQAEYSYFDLGSDELYSGDDLGPDITFDENLSFHTIKAGLNFRF</sequence>
<evidence type="ECO:0000256" key="3">
    <source>
        <dbReference type="ARBA" id="ARBA00023136"/>
    </source>
</evidence>
<dbReference type="Pfam" id="PF13505">
    <property type="entry name" value="OMP_b-brl"/>
    <property type="match status" value="1"/>
</dbReference>
<evidence type="ECO:0000256" key="1">
    <source>
        <dbReference type="ARBA" id="ARBA00004442"/>
    </source>
</evidence>
<evidence type="ECO:0000256" key="6">
    <source>
        <dbReference type="SAM" id="SignalP"/>
    </source>
</evidence>
<dbReference type="EMBL" id="RZNJ01000004">
    <property type="protein sequence ID" value="RUT29937.1"/>
    <property type="molecule type" value="Genomic_DNA"/>
</dbReference>
<dbReference type="AlphaFoldDB" id="A0A433X725"/>
<dbReference type="Gene3D" id="2.40.160.20">
    <property type="match status" value="1"/>
</dbReference>
<protein>
    <submittedName>
        <fullName evidence="8">Porin family protein</fullName>
    </submittedName>
</protein>
<comment type="similarity">
    <text evidence="5">Belongs to the Omp25/RopB family.</text>
</comment>
<evidence type="ECO:0000313" key="9">
    <source>
        <dbReference type="Proteomes" id="UP000281547"/>
    </source>
</evidence>
<organism evidence="8 9">
    <name type="scientific">Arsenicitalea aurantiaca</name>
    <dbReference type="NCBI Taxonomy" id="1783274"/>
    <lineage>
        <taxon>Bacteria</taxon>
        <taxon>Pseudomonadati</taxon>
        <taxon>Pseudomonadota</taxon>
        <taxon>Alphaproteobacteria</taxon>
        <taxon>Hyphomicrobiales</taxon>
        <taxon>Devosiaceae</taxon>
        <taxon>Arsenicitalea</taxon>
    </lineage>
</organism>
<evidence type="ECO:0000256" key="2">
    <source>
        <dbReference type="ARBA" id="ARBA00022729"/>
    </source>
</evidence>
<gene>
    <name evidence="8" type="ORF">EMQ25_11360</name>
</gene>